<evidence type="ECO:0000256" key="1">
    <source>
        <dbReference type="SAM" id="MobiDB-lite"/>
    </source>
</evidence>
<dbReference type="KEGG" id="cdet:87948008"/>
<dbReference type="Proteomes" id="UP001322277">
    <property type="component" value="Chromosome 7"/>
</dbReference>
<evidence type="ECO:0000313" key="2">
    <source>
        <dbReference type="EMBL" id="WQF86494.1"/>
    </source>
</evidence>
<gene>
    <name evidence="2" type="ORF">CDEST_11508</name>
</gene>
<reference evidence="3" key="1">
    <citation type="journal article" date="2023" name="bioRxiv">
        <title>Complete genome of the Medicago anthracnose fungus, Colletotrichum destructivum, reveals a mini-chromosome-like region within a core chromosome.</title>
        <authorList>
            <person name="Lapalu N."/>
            <person name="Simon A."/>
            <person name="Lu A."/>
            <person name="Plaumann P.-L."/>
            <person name="Amselem J."/>
            <person name="Pigne S."/>
            <person name="Auger A."/>
            <person name="Koch C."/>
            <person name="Dallery J.-F."/>
            <person name="O'Connell R.J."/>
        </authorList>
    </citation>
    <scope>NUCLEOTIDE SEQUENCE [LARGE SCALE GENOMIC DNA]</scope>
    <source>
        <strain evidence="3">CBS 520.97</strain>
    </source>
</reference>
<name>A0AAX4ITF2_9PEZI</name>
<dbReference type="EMBL" id="CP137311">
    <property type="protein sequence ID" value="WQF86494.1"/>
    <property type="molecule type" value="Genomic_DNA"/>
</dbReference>
<protein>
    <submittedName>
        <fullName evidence="2">Uncharacterized protein</fullName>
    </submittedName>
</protein>
<feature type="region of interest" description="Disordered" evidence="1">
    <location>
        <begin position="38"/>
        <end position="91"/>
    </location>
</feature>
<sequence length="179" mass="20679">MTWYNEMGSRRRAPNFSPSRHAHSLPDQRYYEILENYTSQAHRPTRPTDEPGSTPSGLDWKSLRLDPPLFINNNNNNNNNNASRKQPQSIHRQSPIMYSRIDWRYWRAWGRRRMPPLCALLDWIRQRFHNEAGESSLNMPRVTAGAVGVMAGLDSRRGHGEVVGGTISNWATICARSYE</sequence>
<proteinExistence type="predicted"/>
<accession>A0AAX4ITF2</accession>
<feature type="region of interest" description="Disordered" evidence="1">
    <location>
        <begin position="1"/>
        <end position="23"/>
    </location>
</feature>
<organism evidence="2 3">
    <name type="scientific">Colletotrichum destructivum</name>
    <dbReference type="NCBI Taxonomy" id="34406"/>
    <lineage>
        <taxon>Eukaryota</taxon>
        <taxon>Fungi</taxon>
        <taxon>Dikarya</taxon>
        <taxon>Ascomycota</taxon>
        <taxon>Pezizomycotina</taxon>
        <taxon>Sordariomycetes</taxon>
        <taxon>Hypocreomycetidae</taxon>
        <taxon>Glomerellales</taxon>
        <taxon>Glomerellaceae</taxon>
        <taxon>Colletotrichum</taxon>
        <taxon>Colletotrichum destructivum species complex</taxon>
    </lineage>
</organism>
<feature type="compositionally biased region" description="Polar residues" evidence="1">
    <location>
        <begin position="82"/>
        <end position="91"/>
    </location>
</feature>
<dbReference type="AlphaFoldDB" id="A0AAX4ITF2"/>
<dbReference type="GeneID" id="87948008"/>
<evidence type="ECO:0000313" key="3">
    <source>
        <dbReference type="Proteomes" id="UP001322277"/>
    </source>
</evidence>
<keyword evidence="3" id="KW-1185">Reference proteome</keyword>
<feature type="compositionally biased region" description="Low complexity" evidence="1">
    <location>
        <begin position="72"/>
        <end position="81"/>
    </location>
</feature>
<dbReference type="RefSeq" id="XP_062783715.1">
    <property type="nucleotide sequence ID" value="XM_062927664.1"/>
</dbReference>